<evidence type="ECO:0000313" key="10">
    <source>
        <dbReference type="EMBL" id="ENZ07151.1"/>
    </source>
</evidence>
<evidence type="ECO:0000256" key="7">
    <source>
        <dbReference type="SAM" id="SignalP"/>
    </source>
</evidence>
<dbReference type="EMBL" id="AGYR01000069">
    <property type="protein sequence ID" value="ENZ07151.1"/>
    <property type="molecule type" value="Genomic_DNA"/>
</dbReference>
<feature type="compositionally biased region" description="Gly residues" evidence="6">
    <location>
        <begin position="80"/>
        <end position="93"/>
    </location>
</feature>
<dbReference type="GO" id="GO:0006508">
    <property type="term" value="P:proteolysis"/>
    <property type="evidence" value="ECO:0007669"/>
    <property type="project" value="UniProtKB-KW"/>
</dbReference>
<accession>A0A0E2HG25</accession>
<evidence type="ECO:0000259" key="9">
    <source>
        <dbReference type="PROSITE" id="PS51935"/>
    </source>
</evidence>
<dbReference type="AlphaFoldDB" id="A0A0E2HG25"/>
<feature type="chain" id="PRO_5002395491" description="NLP/P60 protein" evidence="7">
    <location>
        <begin position="25"/>
        <end position="499"/>
    </location>
</feature>
<dbReference type="InterPro" id="IPR003646">
    <property type="entry name" value="SH3-like_bac-type"/>
</dbReference>
<keyword evidence="7" id="KW-0732">Signal</keyword>
<evidence type="ECO:0000256" key="1">
    <source>
        <dbReference type="ARBA" id="ARBA00007074"/>
    </source>
</evidence>
<evidence type="ECO:0000313" key="11">
    <source>
        <dbReference type="Proteomes" id="UP000013085"/>
    </source>
</evidence>
<feature type="domain" description="SH3b" evidence="8">
    <location>
        <begin position="120"/>
        <end position="187"/>
    </location>
</feature>
<dbReference type="InterPro" id="IPR051202">
    <property type="entry name" value="Peptidase_C40"/>
</dbReference>
<keyword evidence="4" id="KW-0788">Thiol protease</keyword>
<organism evidence="10 11">
    <name type="scientific">[Clostridium] clostridioforme 90A8</name>
    <dbReference type="NCBI Taxonomy" id="999408"/>
    <lineage>
        <taxon>Bacteria</taxon>
        <taxon>Bacillati</taxon>
        <taxon>Bacillota</taxon>
        <taxon>Clostridia</taxon>
        <taxon>Lachnospirales</taxon>
        <taxon>Lachnospiraceae</taxon>
        <taxon>Enterocloster</taxon>
    </lineage>
</organism>
<keyword evidence="3" id="KW-0378">Hydrolase</keyword>
<protein>
    <recommendedName>
        <fullName evidence="12">NLP/P60 protein</fullName>
    </recommendedName>
</protein>
<dbReference type="PANTHER" id="PTHR47053">
    <property type="entry name" value="MUREIN DD-ENDOPEPTIDASE MEPH-RELATED"/>
    <property type="match status" value="1"/>
</dbReference>
<dbReference type="InterPro" id="IPR038765">
    <property type="entry name" value="Papain-like_cys_pep_sf"/>
</dbReference>
<dbReference type="SUPFAM" id="SSF54001">
    <property type="entry name" value="Cysteine proteinases"/>
    <property type="match status" value="1"/>
</dbReference>
<dbReference type="SMART" id="SM00287">
    <property type="entry name" value="SH3b"/>
    <property type="match status" value="2"/>
</dbReference>
<dbReference type="Pfam" id="PF00877">
    <property type="entry name" value="NLPC_P60"/>
    <property type="match status" value="1"/>
</dbReference>
<feature type="region of interest" description="Disordered" evidence="6">
    <location>
        <begin position="55"/>
        <end position="112"/>
    </location>
</feature>
<sequence length="499" mass="51512">MNNWKKVIVLSGLCSCALSVNAFASTNLETGSSLAGISVALNNYYAGNTEPEKQLASSYSDMQNRSAQSNTAAGSAKSGSGSGQGSGNKGSGQSGSASGDAAKAKAAQETVSNPKSSAYDNIAVSKINGTVNIRTEANTSSGVTGKINNDCAAAILDTVDGEGGKWYKIQSGSVTGYIKADYFVTGQQAEARAKQVGTTYGTIVGTPSLRLRQSPDMEGKTLTLLSEGAHYVVTGEEGDFLKVQVDSDLEGYVFKEYMKTSVEFNKAVSVEEEKAKAAEEAKRKEDADKALKALEDAKKADAAKKTTAATTKAQKTTEAPATTAPKKEEIKGTDAVTTIAANPENGKDSTVAAPTMAKAPETVDSKGPGSSGGTSTEVASATRNAVVAYAKQFLGNPYVYGGTSLTSGADCSGFTQSVFAHFGISTGRSSRDQAARGKSISVSDAKPGDLLFYASGDYINHVAIYIGGGQVIHASNPTTGICITPANYRTPCKAVTFLD</sequence>
<dbReference type="PATRIC" id="fig|999408.3.peg.5696"/>
<feature type="signal peptide" evidence="7">
    <location>
        <begin position="1"/>
        <end position="24"/>
    </location>
</feature>
<keyword evidence="5" id="KW-0175">Coiled coil</keyword>
<comment type="similarity">
    <text evidence="1">Belongs to the peptidase C40 family.</text>
</comment>
<evidence type="ECO:0000256" key="6">
    <source>
        <dbReference type="SAM" id="MobiDB-lite"/>
    </source>
</evidence>
<feature type="region of interest" description="Disordered" evidence="6">
    <location>
        <begin position="297"/>
        <end position="329"/>
    </location>
</feature>
<feature type="domain" description="NlpC/P60" evidence="9">
    <location>
        <begin position="380"/>
        <end position="499"/>
    </location>
</feature>
<name>A0A0E2HG25_9FIRM</name>
<keyword evidence="2" id="KW-0645">Protease</keyword>
<feature type="compositionally biased region" description="Low complexity" evidence="6">
    <location>
        <begin position="305"/>
        <end position="324"/>
    </location>
</feature>
<evidence type="ECO:0000256" key="4">
    <source>
        <dbReference type="ARBA" id="ARBA00022807"/>
    </source>
</evidence>
<feature type="compositionally biased region" description="Polar residues" evidence="6">
    <location>
        <begin position="55"/>
        <end position="71"/>
    </location>
</feature>
<dbReference type="InterPro" id="IPR000064">
    <property type="entry name" value="NLP_P60_dom"/>
</dbReference>
<dbReference type="Gene3D" id="2.30.30.40">
    <property type="entry name" value="SH3 Domains"/>
    <property type="match status" value="2"/>
</dbReference>
<feature type="compositionally biased region" description="Low complexity" evidence="6">
    <location>
        <begin position="94"/>
        <end position="108"/>
    </location>
</feature>
<feature type="coiled-coil region" evidence="5">
    <location>
        <begin position="267"/>
        <end position="297"/>
    </location>
</feature>
<evidence type="ECO:0008006" key="12">
    <source>
        <dbReference type="Google" id="ProtNLM"/>
    </source>
</evidence>
<proteinExistence type="inferred from homology"/>
<dbReference type="Proteomes" id="UP000013085">
    <property type="component" value="Unassembled WGS sequence"/>
</dbReference>
<dbReference type="PANTHER" id="PTHR47053:SF1">
    <property type="entry name" value="MUREIN DD-ENDOPEPTIDASE MEPH-RELATED"/>
    <property type="match status" value="1"/>
</dbReference>
<evidence type="ECO:0000256" key="3">
    <source>
        <dbReference type="ARBA" id="ARBA00022801"/>
    </source>
</evidence>
<dbReference type="GO" id="GO:0008234">
    <property type="term" value="F:cysteine-type peptidase activity"/>
    <property type="evidence" value="ECO:0007669"/>
    <property type="project" value="UniProtKB-KW"/>
</dbReference>
<dbReference type="Pfam" id="PF08239">
    <property type="entry name" value="SH3_3"/>
    <property type="match status" value="2"/>
</dbReference>
<dbReference type="Gene3D" id="3.90.1720.10">
    <property type="entry name" value="endopeptidase domain like (from Nostoc punctiforme)"/>
    <property type="match status" value="1"/>
</dbReference>
<reference evidence="10 11" key="1">
    <citation type="submission" date="2013-01" db="EMBL/GenBank/DDBJ databases">
        <title>The Genome Sequence of Clostridium clostridioforme 90A8.</title>
        <authorList>
            <consortium name="The Broad Institute Genome Sequencing Platform"/>
            <person name="Earl A."/>
            <person name="Ward D."/>
            <person name="Feldgarden M."/>
            <person name="Gevers D."/>
            <person name="Courvalin P."/>
            <person name="Lambert T."/>
            <person name="Walker B."/>
            <person name="Young S.K."/>
            <person name="Zeng Q."/>
            <person name="Gargeya S."/>
            <person name="Fitzgerald M."/>
            <person name="Haas B."/>
            <person name="Abouelleil A."/>
            <person name="Alvarado L."/>
            <person name="Arachchi H.M."/>
            <person name="Berlin A.M."/>
            <person name="Chapman S.B."/>
            <person name="Dewar J."/>
            <person name="Goldberg J."/>
            <person name="Griggs A."/>
            <person name="Gujja S."/>
            <person name="Hansen M."/>
            <person name="Howarth C."/>
            <person name="Imamovic A."/>
            <person name="Larimer J."/>
            <person name="McCowan C."/>
            <person name="Murphy C."/>
            <person name="Neiman D."/>
            <person name="Pearson M."/>
            <person name="Priest M."/>
            <person name="Roberts A."/>
            <person name="Saif S."/>
            <person name="Shea T."/>
            <person name="Sisk P."/>
            <person name="Sykes S."/>
            <person name="Wortman J."/>
            <person name="Nusbaum C."/>
            <person name="Birren B."/>
        </authorList>
    </citation>
    <scope>NUCLEOTIDE SEQUENCE [LARGE SCALE GENOMIC DNA]</scope>
    <source>
        <strain evidence="10 11">90A8</strain>
    </source>
</reference>
<dbReference type="GeneID" id="57961939"/>
<dbReference type="PROSITE" id="PS51935">
    <property type="entry name" value="NLPC_P60"/>
    <property type="match status" value="1"/>
</dbReference>
<dbReference type="HOGENOM" id="CLU_016043_13_0_9"/>
<gene>
    <name evidence="10" type="ORF">HMPREF1090_05304</name>
</gene>
<evidence type="ECO:0000256" key="5">
    <source>
        <dbReference type="SAM" id="Coils"/>
    </source>
</evidence>
<comment type="caution">
    <text evidence="10">The sequence shown here is derived from an EMBL/GenBank/DDBJ whole genome shotgun (WGS) entry which is preliminary data.</text>
</comment>
<evidence type="ECO:0000259" key="8">
    <source>
        <dbReference type="PROSITE" id="PS51781"/>
    </source>
</evidence>
<evidence type="ECO:0000256" key="2">
    <source>
        <dbReference type="ARBA" id="ARBA00022670"/>
    </source>
</evidence>
<dbReference type="PROSITE" id="PS51781">
    <property type="entry name" value="SH3B"/>
    <property type="match status" value="1"/>
</dbReference>
<dbReference type="RefSeq" id="WP_002587457.1">
    <property type="nucleotide sequence ID" value="NZ_KB850994.1"/>
</dbReference>